<evidence type="ECO:0000313" key="3">
    <source>
        <dbReference type="EMBL" id="BCE74052.1"/>
    </source>
</evidence>
<reference evidence="2" key="2">
    <citation type="submission" date="2020-05" db="EMBL/GenBank/DDBJ databases">
        <title>Complete genome sequence of Bradyrhizobium diazoefficiens XF6 isolated from soybean nodule.</title>
        <authorList>
            <person name="Noda R."/>
            <person name="Kakizaki K."/>
            <person name="Minamisawa K."/>
        </authorList>
    </citation>
    <scope>NUCLEOTIDE SEQUENCE</scope>
    <source>
        <strain evidence="2">XF6</strain>
    </source>
</reference>
<evidence type="ECO:0000313" key="2">
    <source>
        <dbReference type="EMBL" id="BCE66681.1"/>
    </source>
</evidence>
<dbReference type="AlphaFoldDB" id="A0A810BBY7"/>
<dbReference type="EMBL" id="AP023097">
    <property type="protein sequence ID" value="BCE74052.1"/>
    <property type="molecule type" value="Genomic_DNA"/>
</dbReference>
<sequence length="165" mass="19005">MKAQIIGSVPKPHREAYTKKWEDTEEDLGRDAFGDLFSHIRMIYRKAKPHGSLLDEFKEHVIKEMQPEYFINEVLIPMHDCEGQIVARSRRPLRVTSRNTCGEQIKSALPSTGDLSKTSYTCRERPIAEVHPLGGRVCVEKLGYRSNQLRWSKRFLQQNAVGHSL</sequence>
<dbReference type="EMBL" id="AP023096">
    <property type="protein sequence ID" value="BCE66681.1"/>
    <property type="molecule type" value="Genomic_DNA"/>
</dbReference>
<accession>A0A810BBY7</accession>
<reference evidence="3" key="3">
    <citation type="submission" date="2020-05" db="EMBL/GenBank/DDBJ databases">
        <title>Complete genome sequence of Bradyrhizobium diazoefficiens XF8 isolated from soybean nodule.</title>
        <authorList>
            <person name="Noda R."/>
            <person name="Kakizaki K."/>
            <person name="Minamisawa K."/>
        </authorList>
    </citation>
    <scope>NUCLEOTIDE SEQUENCE</scope>
    <source>
        <strain evidence="3">XF8</strain>
    </source>
</reference>
<reference evidence="1" key="1">
    <citation type="submission" date="2020-05" db="EMBL/GenBank/DDBJ databases">
        <title>Complete genome sequence of Bradyrhizobium diazoefficiens XF5 isolated from soybean nodule.</title>
        <authorList>
            <person name="Noda R."/>
            <person name="Kakizaki K."/>
            <person name="Minamisawa K."/>
        </authorList>
    </citation>
    <scope>NUCLEOTIDE SEQUENCE</scope>
    <source>
        <strain evidence="1">XF5</strain>
    </source>
</reference>
<name>A0A810BBY7_9BRAD</name>
<dbReference type="EMBL" id="AP023095">
    <property type="protein sequence ID" value="BCE58004.1"/>
    <property type="molecule type" value="Genomic_DNA"/>
</dbReference>
<gene>
    <name evidence="1" type="ORF">XF5B_55160</name>
    <name evidence="2" type="ORF">XF6B_54800</name>
    <name evidence="3" type="ORF">XF8B_41630</name>
</gene>
<proteinExistence type="predicted"/>
<evidence type="ECO:0000313" key="1">
    <source>
        <dbReference type="EMBL" id="BCE58004.1"/>
    </source>
</evidence>
<organism evidence="3">
    <name type="scientific">Bradyrhizobium diazoefficiens</name>
    <dbReference type="NCBI Taxonomy" id="1355477"/>
    <lineage>
        <taxon>Bacteria</taxon>
        <taxon>Pseudomonadati</taxon>
        <taxon>Pseudomonadota</taxon>
        <taxon>Alphaproteobacteria</taxon>
        <taxon>Hyphomicrobiales</taxon>
        <taxon>Nitrobacteraceae</taxon>
        <taxon>Bradyrhizobium</taxon>
    </lineage>
</organism>
<protein>
    <submittedName>
        <fullName evidence="3">Uncharacterized protein</fullName>
    </submittedName>
</protein>